<accession>A0A090IV34</accession>
<dbReference type="Pfam" id="PF13072">
    <property type="entry name" value="MciZ"/>
    <property type="match status" value="1"/>
</dbReference>
<evidence type="ECO:0000313" key="1">
    <source>
        <dbReference type="EMBL" id="CEE01936.1"/>
    </source>
</evidence>
<dbReference type="RefSeq" id="WP_034770781.1">
    <property type="nucleotide sequence ID" value="NZ_CCRF01000061.1"/>
</dbReference>
<dbReference type="Proteomes" id="UP000040576">
    <property type="component" value="Unassembled WGS sequence"/>
</dbReference>
<dbReference type="InterPro" id="IPR025177">
    <property type="entry name" value="MciZ"/>
</dbReference>
<protein>
    <recommendedName>
        <fullName evidence="3">Z-ring formation inhibitor MciZ</fullName>
    </recommendedName>
</protein>
<sequence length="64" mass="7513">MKRVVLSGKIWEVRNLLNVYGKRYTYVTEWIDGMESNGKRRNSEVTYATIYPFPKKPLMGGEKI</sequence>
<evidence type="ECO:0000313" key="2">
    <source>
        <dbReference type="Proteomes" id="UP000040576"/>
    </source>
</evidence>
<reference evidence="1 2" key="1">
    <citation type="submission" date="2014-07" db="EMBL/GenBank/DDBJ databases">
        <authorList>
            <person name="Wibberg Daniel"/>
        </authorList>
    </citation>
    <scope>NUCLEOTIDE SEQUENCE [LARGE SCALE GENOMIC DNA]</scope>
</reference>
<organism evidence="1 2">
    <name type="scientific">Caldibacillus thermoamylovorans</name>
    <dbReference type="NCBI Taxonomy" id="35841"/>
    <lineage>
        <taxon>Bacteria</taxon>
        <taxon>Bacillati</taxon>
        <taxon>Bacillota</taxon>
        <taxon>Bacilli</taxon>
        <taxon>Bacillales</taxon>
        <taxon>Bacillaceae</taxon>
        <taxon>Caldibacillus</taxon>
    </lineage>
</organism>
<evidence type="ECO:0008006" key="3">
    <source>
        <dbReference type="Google" id="ProtNLM"/>
    </source>
</evidence>
<name>A0A090IV34_9BACI</name>
<dbReference type="AlphaFoldDB" id="A0A090IV34"/>
<proteinExistence type="predicted"/>
<gene>
    <name evidence="1" type="ORF">BT1A1_2114</name>
</gene>
<dbReference type="EMBL" id="CCRF01000061">
    <property type="protein sequence ID" value="CEE01936.1"/>
    <property type="molecule type" value="Genomic_DNA"/>
</dbReference>
<keyword evidence="2" id="KW-1185">Reference proteome</keyword>